<dbReference type="Gene3D" id="3.10.180.10">
    <property type="entry name" value="2,3-Dihydroxybiphenyl 1,2-Dioxygenase, domain 1"/>
    <property type="match status" value="1"/>
</dbReference>
<name>A0A6J4TAE6_9ACTN</name>
<gene>
    <name evidence="2" type="ORF">AVDCRST_MAG79-45</name>
</gene>
<dbReference type="Pfam" id="PF18029">
    <property type="entry name" value="Glyoxalase_6"/>
    <property type="match status" value="1"/>
</dbReference>
<organism evidence="2">
    <name type="scientific">uncultured Thermoleophilia bacterium</name>
    <dbReference type="NCBI Taxonomy" id="1497501"/>
    <lineage>
        <taxon>Bacteria</taxon>
        <taxon>Bacillati</taxon>
        <taxon>Actinomycetota</taxon>
        <taxon>Thermoleophilia</taxon>
        <taxon>environmental samples</taxon>
    </lineage>
</organism>
<dbReference type="InterPro" id="IPR029068">
    <property type="entry name" value="Glyas_Bleomycin-R_OHBP_Dase"/>
</dbReference>
<dbReference type="EMBL" id="CADCWC010000008">
    <property type="protein sequence ID" value="CAA9518496.1"/>
    <property type="molecule type" value="Genomic_DNA"/>
</dbReference>
<dbReference type="InterPro" id="IPR041581">
    <property type="entry name" value="Glyoxalase_6"/>
</dbReference>
<evidence type="ECO:0000259" key="1">
    <source>
        <dbReference type="PROSITE" id="PS51819"/>
    </source>
</evidence>
<feature type="domain" description="VOC" evidence="1">
    <location>
        <begin position="1"/>
        <end position="102"/>
    </location>
</feature>
<accession>A0A6J4TAE6</accession>
<protein>
    <recommendedName>
        <fullName evidence="1">VOC domain-containing protein</fullName>
    </recommendedName>
</protein>
<sequence length="109" mass="12044">MPADLLEDTSAFYRDVLLLRPVPHLAGVAWFETEEGDQVHLLEGPGGHDTRAHFALHVDDLEGALRRARAAGAEPEPGSRAWGAERWFLRDPAGNMIELFEVPPPANPR</sequence>
<reference evidence="2" key="1">
    <citation type="submission" date="2020-02" db="EMBL/GenBank/DDBJ databases">
        <authorList>
            <person name="Meier V. D."/>
        </authorList>
    </citation>
    <scope>NUCLEOTIDE SEQUENCE</scope>
    <source>
        <strain evidence="2">AVDCRST_MAG79</strain>
    </source>
</reference>
<proteinExistence type="predicted"/>
<evidence type="ECO:0000313" key="2">
    <source>
        <dbReference type="EMBL" id="CAA9518496.1"/>
    </source>
</evidence>
<dbReference type="PROSITE" id="PS51819">
    <property type="entry name" value="VOC"/>
    <property type="match status" value="1"/>
</dbReference>
<dbReference type="InterPro" id="IPR037523">
    <property type="entry name" value="VOC_core"/>
</dbReference>
<dbReference type="SUPFAM" id="SSF54593">
    <property type="entry name" value="Glyoxalase/Bleomycin resistance protein/Dihydroxybiphenyl dioxygenase"/>
    <property type="match status" value="1"/>
</dbReference>
<dbReference type="AlphaFoldDB" id="A0A6J4TAE6"/>